<dbReference type="AlphaFoldDB" id="A0ABD5P4M9"/>
<dbReference type="Proteomes" id="UP001595821">
    <property type="component" value="Unassembled WGS sequence"/>
</dbReference>
<dbReference type="RefSeq" id="WP_246970553.1">
    <property type="nucleotide sequence ID" value="NZ_CP095397.1"/>
</dbReference>
<dbReference type="GeneID" id="71855704"/>
<protein>
    <submittedName>
        <fullName evidence="1">NAD(+)/NADH kinase</fullName>
    </submittedName>
</protein>
<keyword evidence="1" id="KW-0418">Kinase</keyword>
<dbReference type="InterPro" id="IPR017438">
    <property type="entry name" value="ATP-NAD_kinase_N"/>
</dbReference>
<dbReference type="InterPro" id="IPR039065">
    <property type="entry name" value="AcoX-like"/>
</dbReference>
<dbReference type="InterPro" id="IPR016064">
    <property type="entry name" value="NAD/diacylglycerol_kinase_sf"/>
</dbReference>
<accession>A0ABD5P4M9</accession>
<evidence type="ECO:0000313" key="1">
    <source>
        <dbReference type="EMBL" id="MFC4249291.1"/>
    </source>
</evidence>
<dbReference type="SUPFAM" id="SSF111331">
    <property type="entry name" value="NAD kinase/diacylglycerol kinase-like"/>
    <property type="match status" value="1"/>
</dbReference>
<sequence length="333" mass="33674">MATIGLVVNPAAGRDIRRLTGGASVVDDYSKRRIAECVAAGVGVAADECTLAVMPDSAGIGAHAVSEAPAAVTADLLEISVEGGPADTRRAAARFRDEADVVVVLGGDGTNRDVAHEVGDVPLVSVSTGTNNVVPTAVDGTVAGAAAALIATEAVDPDAVSIDHGMVEAVADTPTGESRLQGLATLGVLDVEFVGTRAILDPSTVVGGVVSRAFSAEIGLSSVAGALTTHRPGTPGGVGFRLGPPETAAETVQAIVAPGVVERVGVEEWRPLAADESTRFEVDRGVLSVDGERELELQNAVVDVAPIDDGPRIVDVDAVFVAAEGALRTDRLE</sequence>
<comment type="caution">
    <text evidence="1">The sequence shown here is derived from an EMBL/GenBank/DDBJ whole genome shotgun (WGS) entry which is preliminary data.</text>
</comment>
<dbReference type="PANTHER" id="PTHR40697">
    <property type="entry name" value="ACETOIN CATABOLISM PROTEIN X"/>
    <property type="match status" value="1"/>
</dbReference>
<reference evidence="1 2" key="1">
    <citation type="journal article" date="2014" name="Int. J. Syst. Evol. Microbiol.">
        <title>Complete genome sequence of Corynebacterium casei LMG S-19264T (=DSM 44701T), isolated from a smear-ripened cheese.</title>
        <authorList>
            <consortium name="US DOE Joint Genome Institute (JGI-PGF)"/>
            <person name="Walter F."/>
            <person name="Albersmeier A."/>
            <person name="Kalinowski J."/>
            <person name="Ruckert C."/>
        </authorList>
    </citation>
    <scope>NUCLEOTIDE SEQUENCE [LARGE SCALE GENOMIC DNA]</scope>
    <source>
        <strain evidence="1 2">IBRC-M 10912</strain>
    </source>
</reference>
<proteinExistence type="predicted"/>
<gene>
    <name evidence="1" type="ORF">ACFOZ7_20565</name>
</gene>
<evidence type="ECO:0000313" key="2">
    <source>
        <dbReference type="Proteomes" id="UP001595821"/>
    </source>
</evidence>
<name>A0ABD5P4M9_9EURY</name>
<dbReference type="Pfam" id="PF01513">
    <property type="entry name" value="NAD_kinase"/>
    <property type="match status" value="1"/>
</dbReference>
<dbReference type="InterPro" id="IPR002504">
    <property type="entry name" value="NADK"/>
</dbReference>
<organism evidence="1 2">
    <name type="scientific">Natribaculum luteum</name>
    <dbReference type="NCBI Taxonomy" id="1586232"/>
    <lineage>
        <taxon>Archaea</taxon>
        <taxon>Methanobacteriati</taxon>
        <taxon>Methanobacteriota</taxon>
        <taxon>Stenosarchaea group</taxon>
        <taxon>Halobacteria</taxon>
        <taxon>Halobacteriales</taxon>
        <taxon>Natrialbaceae</taxon>
        <taxon>Natribaculum</taxon>
    </lineage>
</organism>
<dbReference type="EMBL" id="JBHSDJ010000132">
    <property type="protein sequence ID" value="MFC4249291.1"/>
    <property type="molecule type" value="Genomic_DNA"/>
</dbReference>
<keyword evidence="1" id="KW-0808">Transferase</keyword>
<dbReference type="GO" id="GO:0016301">
    <property type="term" value="F:kinase activity"/>
    <property type="evidence" value="ECO:0007669"/>
    <property type="project" value="UniProtKB-KW"/>
</dbReference>
<dbReference type="Gene3D" id="3.40.50.10330">
    <property type="entry name" value="Probable inorganic polyphosphate/atp-NAD kinase, domain 1"/>
    <property type="match status" value="1"/>
</dbReference>
<dbReference type="PANTHER" id="PTHR40697:SF3">
    <property type="entry name" value="ACETOIN CATABOLISM PROTEIN X"/>
    <property type="match status" value="1"/>
</dbReference>